<dbReference type="GO" id="GO:0015031">
    <property type="term" value="P:protein transport"/>
    <property type="evidence" value="ECO:0007669"/>
    <property type="project" value="UniProtKB-KW"/>
</dbReference>
<keyword evidence="7 9" id="KW-0472">Membrane</keyword>
<dbReference type="SUPFAM" id="SSF58038">
    <property type="entry name" value="SNARE fusion complex"/>
    <property type="match status" value="1"/>
</dbReference>
<dbReference type="PANTHER" id="PTHR12791">
    <property type="entry name" value="GOLGI SNARE BET1-RELATED"/>
    <property type="match status" value="1"/>
</dbReference>
<reference evidence="11" key="1">
    <citation type="submission" date="2021-01" db="EMBL/GenBank/DDBJ databases">
        <authorList>
            <person name="Corre E."/>
            <person name="Pelletier E."/>
            <person name="Niang G."/>
            <person name="Scheremetjew M."/>
            <person name="Finn R."/>
            <person name="Kale V."/>
            <person name="Holt S."/>
            <person name="Cochrane G."/>
            <person name="Meng A."/>
            <person name="Brown T."/>
            <person name="Cohen L."/>
        </authorList>
    </citation>
    <scope>NUCLEOTIDE SEQUENCE</scope>
    <source>
        <strain evidence="11">CCMP3105</strain>
    </source>
</reference>
<organism evidence="11">
    <name type="scientific">Alexandrium monilatum</name>
    <dbReference type="NCBI Taxonomy" id="311494"/>
    <lineage>
        <taxon>Eukaryota</taxon>
        <taxon>Sar</taxon>
        <taxon>Alveolata</taxon>
        <taxon>Dinophyceae</taxon>
        <taxon>Gonyaulacales</taxon>
        <taxon>Pyrocystaceae</taxon>
        <taxon>Alexandrium</taxon>
    </lineage>
</organism>
<gene>
    <name evidence="11" type="ORF">AMON00008_LOCUS34570</name>
</gene>
<evidence type="ECO:0000256" key="8">
    <source>
        <dbReference type="ARBA" id="ARBA00046280"/>
    </source>
</evidence>
<evidence type="ECO:0000256" key="6">
    <source>
        <dbReference type="ARBA" id="ARBA00023034"/>
    </source>
</evidence>
<feature type="domain" description="T-SNARE coiled-coil homology" evidence="10">
    <location>
        <begin position="49"/>
        <end position="111"/>
    </location>
</feature>
<sequence>MSRSASHSMRERMANRFEVDQRAALFSSRFKADQAARQREDLHAAHSREEMAHLNDAQIEDLEARVSTLGGIADAIKKEAEDSNAMLSTVSSDFDKAGALLAGTMGHLKRMVQERTGRHMCILVVFALALFFAMYLLRRLG</sequence>
<feature type="transmembrane region" description="Helical" evidence="9">
    <location>
        <begin position="119"/>
        <end position="137"/>
    </location>
</feature>
<evidence type="ECO:0000259" key="10">
    <source>
        <dbReference type="PROSITE" id="PS50192"/>
    </source>
</evidence>
<keyword evidence="4" id="KW-0653">Protein transport</keyword>
<comment type="subcellular location">
    <subcellularLocation>
        <location evidence="8">Endomembrane system</location>
        <topology evidence="8">Single-pass type IV membrane protein</topology>
    </subcellularLocation>
    <subcellularLocation>
        <location evidence="1">Golgi apparatus membrane</location>
    </subcellularLocation>
</comment>
<evidence type="ECO:0000256" key="5">
    <source>
        <dbReference type="ARBA" id="ARBA00022989"/>
    </source>
</evidence>
<keyword evidence="3 9" id="KW-0812">Transmembrane</keyword>
<dbReference type="AlphaFoldDB" id="A0A7S4RF40"/>
<evidence type="ECO:0000256" key="3">
    <source>
        <dbReference type="ARBA" id="ARBA00022692"/>
    </source>
</evidence>
<evidence type="ECO:0000256" key="2">
    <source>
        <dbReference type="ARBA" id="ARBA00022448"/>
    </source>
</evidence>
<evidence type="ECO:0000256" key="9">
    <source>
        <dbReference type="SAM" id="Phobius"/>
    </source>
</evidence>
<dbReference type="InterPro" id="IPR039899">
    <property type="entry name" value="BET1_SNARE"/>
</dbReference>
<dbReference type="InterPro" id="IPR000727">
    <property type="entry name" value="T_SNARE_dom"/>
</dbReference>
<evidence type="ECO:0000256" key="4">
    <source>
        <dbReference type="ARBA" id="ARBA00022927"/>
    </source>
</evidence>
<evidence type="ECO:0000313" key="11">
    <source>
        <dbReference type="EMBL" id="CAE4612564.1"/>
    </source>
</evidence>
<evidence type="ECO:0000256" key="7">
    <source>
        <dbReference type="ARBA" id="ARBA00023136"/>
    </source>
</evidence>
<dbReference type="EMBL" id="HBNR01049476">
    <property type="protein sequence ID" value="CAE4612564.1"/>
    <property type="molecule type" value="Transcribed_RNA"/>
</dbReference>
<dbReference type="GO" id="GO:0000139">
    <property type="term" value="C:Golgi membrane"/>
    <property type="evidence" value="ECO:0007669"/>
    <property type="project" value="UniProtKB-SubCell"/>
</dbReference>
<proteinExistence type="predicted"/>
<keyword evidence="2" id="KW-0813">Transport</keyword>
<dbReference type="PROSITE" id="PS50192">
    <property type="entry name" value="T_SNARE"/>
    <property type="match status" value="1"/>
</dbReference>
<dbReference type="Gene3D" id="1.20.5.110">
    <property type="match status" value="1"/>
</dbReference>
<keyword evidence="5 9" id="KW-1133">Transmembrane helix</keyword>
<evidence type="ECO:0000256" key="1">
    <source>
        <dbReference type="ARBA" id="ARBA00004394"/>
    </source>
</evidence>
<accession>A0A7S4RF40</accession>
<dbReference type="CDD" id="cd15853">
    <property type="entry name" value="SNARE_Bet1"/>
    <property type="match status" value="1"/>
</dbReference>
<keyword evidence="6" id="KW-0333">Golgi apparatus</keyword>
<protein>
    <recommendedName>
        <fullName evidence="10">t-SNARE coiled-coil homology domain-containing protein</fullName>
    </recommendedName>
</protein>
<name>A0A7S4RF40_9DINO</name>